<proteinExistence type="predicted"/>
<dbReference type="Proteomes" id="UP000254280">
    <property type="component" value="Unassembled WGS sequence"/>
</dbReference>
<gene>
    <name evidence="1" type="ORF">NCTC10699_00005</name>
</gene>
<name>A0A379B024_9PAST</name>
<evidence type="ECO:0000313" key="2">
    <source>
        <dbReference type="Proteomes" id="UP000254280"/>
    </source>
</evidence>
<reference evidence="1 2" key="1">
    <citation type="submission" date="2018-06" db="EMBL/GenBank/DDBJ databases">
        <authorList>
            <consortium name="Pathogen Informatics"/>
            <person name="Doyle S."/>
        </authorList>
    </citation>
    <scope>NUCLEOTIDE SEQUENCE [LARGE SCALE GENOMIC DNA]</scope>
    <source>
        <strain evidence="1 2">NCTC10699</strain>
    </source>
</reference>
<organism evidence="1 2">
    <name type="scientific">[Pasteurella] mairii</name>
    <dbReference type="NCBI Taxonomy" id="757"/>
    <lineage>
        <taxon>Bacteria</taxon>
        <taxon>Pseudomonadati</taxon>
        <taxon>Pseudomonadota</taxon>
        <taxon>Gammaproteobacteria</taxon>
        <taxon>Pasteurellales</taxon>
        <taxon>Pasteurellaceae</taxon>
    </lineage>
</organism>
<keyword evidence="2" id="KW-1185">Reference proteome</keyword>
<dbReference type="AlphaFoldDB" id="A0A379B024"/>
<accession>A0A379B024</accession>
<dbReference type="EMBL" id="UGSS01000001">
    <property type="protein sequence ID" value="SUB28735.1"/>
    <property type="molecule type" value="Genomic_DNA"/>
</dbReference>
<evidence type="ECO:0000313" key="1">
    <source>
        <dbReference type="EMBL" id="SUB28735.1"/>
    </source>
</evidence>
<sequence length="120" mass="13792">MRKTLVGKSSAKKSQTFVIDRPPVPQEVNISGGLGEITLSWTWVDEFTQTEIFVADSDNFSQSQRLAKVNAHMYSHTVGARQVRYYWLRHGARDKMLDHSIKKRGYVVKVRSILMKNCAY</sequence>
<protein>
    <submittedName>
        <fullName evidence="1">Uncharacterized protein</fullName>
    </submittedName>
</protein>